<dbReference type="InterPro" id="IPR036719">
    <property type="entry name" value="Neuro-gated_channel_TM_sf"/>
</dbReference>
<dbReference type="InterPro" id="IPR006028">
    <property type="entry name" value="GABAA/Glycine_rcpt"/>
</dbReference>
<evidence type="ECO:0000313" key="15">
    <source>
        <dbReference type="Proteomes" id="UP000580250"/>
    </source>
</evidence>
<dbReference type="Pfam" id="PF02932">
    <property type="entry name" value="Neur_chan_memb"/>
    <property type="match status" value="1"/>
</dbReference>
<proteinExistence type="predicted"/>
<dbReference type="InterPro" id="IPR006029">
    <property type="entry name" value="Neurotrans-gated_channel_TM"/>
</dbReference>
<comment type="subcellular location">
    <subcellularLocation>
        <location evidence="2">Cell membrane</location>
    </subcellularLocation>
    <subcellularLocation>
        <location evidence="1">Membrane</location>
        <topology evidence="1">Multi-pass membrane protein</topology>
    </subcellularLocation>
</comment>
<keyword evidence="4" id="KW-1003">Cell membrane</keyword>
<protein>
    <submittedName>
        <fullName evidence="14">Uncharacterized protein</fullName>
    </submittedName>
</protein>
<keyword evidence="10" id="KW-0407">Ion channel</keyword>
<feature type="transmembrane region" description="Helical" evidence="11">
    <location>
        <begin position="331"/>
        <end position="352"/>
    </location>
</feature>
<keyword evidence="5 11" id="KW-0812">Transmembrane</keyword>
<organism evidence="14 15">
    <name type="scientific">Meloidogyne enterolobii</name>
    <name type="common">Root-knot nematode worm</name>
    <name type="synonym">Meloidogyne mayaguensis</name>
    <dbReference type="NCBI Taxonomy" id="390850"/>
    <lineage>
        <taxon>Eukaryota</taxon>
        <taxon>Metazoa</taxon>
        <taxon>Ecdysozoa</taxon>
        <taxon>Nematoda</taxon>
        <taxon>Chromadorea</taxon>
        <taxon>Rhabditida</taxon>
        <taxon>Tylenchina</taxon>
        <taxon>Tylenchomorpha</taxon>
        <taxon>Tylenchoidea</taxon>
        <taxon>Meloidogynidae</taxon>
        <taxon>Meloidogyninae</taxon>
        <taxon>Meloidogyne</taxon>
    </lineage>
</organism>
<evidence type="ECO:0000259" key="12">
    <source>
        <dbReference type="Pfam" id="PF02931"/>
    </source>
</evidence>
<dbReference type="InterPro" id="IPR038050">
    <property type="entry name" value="Neuro_actylchol_rec"/>
</dbReference>
<gene>
    <name evidence="14" type="ORF">MENT_LOCUS6855</name>
</gene>
<dbReference type="Gene3D" id="2.70.170.10">
    <property type="entry name" value="Neurotransmitter-gated ion-channel ligand-binding domain"/>
    <property type="match status" value="1"/>
</dbReference>
<dbReference type="AlphaFoldDB" id="A0A6V7U2A3"/>
<keyword evidence="6" id="KW-0732">Signal</keyword>
<dbReference type="EMBL" id="CAJEWN010000027">
    <property type="protein sequence ID" value="CAD2141433.1"/>
    <property type="molecule type" value="Genomic_DNA"/>
</dbReference>
<dbReference type="InterPro" id="IPR036734">
    <property type="entry name" value="Neur_chan_lig-bd_sf"/>
</dbReference>
<accession>A0A6V7U2A3</accession>
<dbReference type="SUPFAM" id="SSF90112">
    <property type="entry name" value="Neurotransmitter-gated ion-channel transmembrane pore"/>
    <property type="match status" value="1"/>
</dbReference>
<evidence type="ECO:0000256" key="5">
    <source>
        <dbReference type="ARBA" id="ARBA00022692"/>
    </source>
</evidence>
<feature type="transmembrane region" description="Helical" evidence="11">
    <location>
        <begin position="264"/>
        <end position="286"/>
    </location>
</feature>
<evidence type="ECO:0000256" key="4">
    <source>
        <dbReference type="ARBA" id="ARBA00022475"/>
    </source>
</evidence>
<dbReference type="CDD" id="cd18990">
    <property type="entry name" value="LGIC_ECD_GABAAR"/>
    <property type="match status" value="1"/>
</dbReference>
<dbReference type="Pfam" id="PF02931">
    <property type="entry name" value="Neur_chan_LBD"/>
    <property type="match status" value="1"/>
</dbReference>
<dbReference type="GO" id="GO:0004888">
    <property type="term" value="F:transmembrane signaling receptor activity"/>
    <property type="evidence" value="ECO:0007669"/>
    <property type="project" value="InterPro"/>
</dbReference>
<dbReference type="Proteomes" id="UP000580250">
    <property type="component" value="Unassembled WGS sequence"/>
</dbReference>
<sequence>MVVNSLLPNILNVAQIVNIISPPIVETIRNKKETENDEILNYKKECTPELIALQSSQILNNIFRDDLYDKHLTPDPLGVNVSIELALQTFYDVSELSASFTADVLMSQIWLDRRLRYTHLGNCIENMTLSSVIVERFWQPFVCFVNSKKSELHVSPSPNTFVLIYPNGTVWMNYRLRVEGPCYVDLWLYPFNEEECELVLESYAYNAANVRLMWRDWNPVFEYPSRTKPPDFMLSEIRWAKHSFIYAAGKWDQLTVNFLLTRQFGVYLFQMYFPAQTAVAMSWIPFFLDYRSLPARITLSVSALMSITFQYGNILKSLPRVSYVMSVDVWIFGSIAFIASSLIELAIVGHLHRKYRSRNFRRKSTLLFEQEQDMLHSISQSDAAINISMENSFIPADIEDNLFENSKTSPKNNRQKINGYGTFLLKRNNSKRSSIRRNYKLNNQNNKKIFKENGGKAKIEYRQIKLLKYLKMRANKLINNVKRNCSDPVYWDEKARIYFPLSYFFFNVAYWTYYVGYHKILRQKFFNSNMLSDG</sequence>
<dbReference type="InterPro" id="IPR006202">
    <property type="entry name" value="Neur_chan_lig-bd"/>
</dbReference>
<keyword evidence="8" id="KW-0406">Ion transport</keyword>
<name>A0A6V7U2A3_MELEN</name>
<dbReference type="GO" id="GO:0005886">
    <property type="term" value="C:plasma membrane"/>
    <property type="evidence" value="ECO:0007669"/>
    <property type="project" value="UniProtKB-SubCell"/>
</dbReference>
<evidence type="ECO:0000256" key="7">
    <source>
        <dbReference type="ARBA" id="ARBA00022989"/>
    </source>
</evidence>
<evidence type="ECO:0000259" key="13">
    <source>
        <dbReference type="Pfam" id="PF02932"/>
    </source>
</evidence>
<dbReference type="Gene3D" id="1.20.58.390">
    <property type="entry name" value="Neurotransmitter-gated ion-channel transmembrane domain"/>
    <property type="match status" value="1"/>
</dbReference>
<evidence type="ECO:0000256" key="11">
    <source>
        <dbReference type="SAM" id="Phobius"/>
    </source>
</evidence>
<dbReference type="OrthoDB" id="5821696at2759"/>
<keyword evidence="3" id="KW-0813">Transport</keyword>
<feature type="domain" description="Neurotransmitter-gated ion-channel ligand-binding" evidence="12">
    <location>
        <begin position="56"/>
        <end position="263"/>
    </location>
</feature>
<evidence type="ECO:0000256" key="8">
    <source>
        <dbReference type="ARBA" id="ARBA00023065"/>
    </source>
</evidence>
<dbReference type="InterPro" id="IPR006201">
    <property type="entry name" value="Neur_channel"/>
</dbReference>
<feature type="transmembrane region" description="Helical" evidence="11">
    <location>
        <begin position="293"/>
        <end position="311"/>
    </location>
</feature>
<reference evidence="14 15" key="1">
    <citation type="submission" date="2020-08" db="EMBL/GenBank/DDBJ databases">
        <authorList>
            <person name="Koutsovoulos G."/>
            <person name="Danchin GJ E."/>
        </authorList>
    </citation>
    <scope>NUCLEOTIDE SEQUENCE [LARGE SCALE GENOMIC DNA]</scope>
</reference>
<dbReference type="PRINTS" id="PR00252">
    <property type="entry name" value="NRIONCHANNEL"/>
</dbReference>
<evidence type="ECO:0000256" key="2">
    <source>
        <dbReference type="ARBA" id="ARBA00004236"/>
    </source>
</evidence>
<keyword evidence="7 11" id="KW-1133">Transmembrane helix</keyword>
<evidence type="ECO:0000313" key="14">
    <source>
        <dbReference type="EMBL" id="CAD2141433.1"/>
    </source>
</evidence>
<dbReference type="SUPFAM" id="SSF63712">
    <property type="entry name" value="Nicotinic receptor ligand binding domain-like"/>
    <property type="match status" value="1"/>
</dbReference>
<dbReference type="CDD" id="cd19049">
    <property type="entry name" value="LGIC_TM_anion"/>
    <property type="match status" value="1"/>
</dbReference>
<evidence type="ECO:0000256" key="10">
    <source>
        <dbReference type="ARBA" id="ARBA00023303"/>
    </source>
</evidence>
<feature type="domain" description="Neurotransmitter-gated ion-channel transmembrane" evidence="13">
    <location>
        <begin position="271"/>
        <end position="511"/>
    </location>
</feature>
<evidence type="ECO:0000256" key="9">
    <source>
        <dbReference type="ARBA" id="ARBA00023136"/>
    </source>
</evidence>
<dbReference type="GO" id="GO:0005230">
    <property type="term" value="F:extracellular ligand-gated monoatomic ion channel activity"/>
    <property type="evidence" value="ECO:0007669"/>
    <property type="project" value="InterPro"/>
</dbReference>
<evidence type="ECO:0000256" key="6">
    <source>
        <dbReference type="ARBA" id="ARBA00022729"/>
    </source>
</evidence>
<dbReference type="PRINTS" id="PR00253">
    <property type="entry name" value="GABAARECEPTR"/>
</dbReference>
<comment type="caution">
    <text evidence="14">The sequence shown here is derived from an EMBL/GenBank/DDBJ whole genome shotgun (WGS) entry which is preliminary data.</text>
</comment>
<keyword evidence="9 11" id="KW-0472">Membrane</keyword>
<dbReference type="PANTHER" id="PTHR18945">
    <property type="entry name" value="NEUROTRANSMITTER GATED ION CHANNEL"/>
    <property type="match status" value="1"/>
</dbReference>
<evidence type="ECO:0000256" key="1">
    <source>
        <dbReference type="ARBA" id="ARBA00004141"/>
    </source>
</evidence>
<evidence type="ECO:0000256" key="3">
    <source>
        <dbReference type="ARBA" id="ARBA00022448"/>
    </source>
</evidence>